<accession>A0A0J9XCM1</accession>
<feature type="compositionally biased region" description="Low complexity" evidence="12">
    <location>
        <begin position="27"/>
        <end position="44"/>
    </location>
</feature>
<evidence type="ECO:0000256" key="12">
    <source>
        <dbReference type="SAM" id="MobiDB-lite"/>
    </source>
</evidence>
<protein>
    <recommendedName>
        <fullName evidence="11">Kinesin-like protein</fullName>
    </recommendedName>
</protein>
<feature type="region of interest" description="Disordered" evidence="12">
    <location>
        <begin position="83"/>
        <end position="138"/>
    </location>
</feature>
<evidence type="ECO:0000313" key="15">
    <source>
        <dbReference type="Proteomes" id="UP000242525"/>
    </source>
</evidence>
<dbReference type="GO" id="GO:0090307">
    <property type="term" value="P:mitotic spindle assembly"/>
    <property type="evidence" value="ECO:0007669"/>
    <property type="project" value="UniProtKB-ARBA"/>
</dbReference>
<feature type="compositionally biased region" description="Polar residues" evidence="12">
    <location>
        <begin position="1"/>
        <end position="26"/>
    </location>
</feature>
<evidence type="ECO:0000313" key="14">
    <source>
        <dbReference type="EMBL" id="CDO55089.1"/>
    </source>
</evidence>
<dbReference type="EMBL" id="CCBN010000009">
    <property type="protein sequence ID" value="CDO55089.1"/>
    <property type="molecule type" value="Genomic_DNA"/>
</dbReference>
<evidence type="ECO:0000256" key="10">
    <source>
        <dbReference type="PROSITE-ProRule" id="PRU00283"/>
    </source>
</evidence>
<name>A0A0J9XCM1_GEOCN</name>
<dbReference type="InterPro" id="IPR027640">
    <property type="entry name" value="Kinesin-like_fam"/>
</dbReference>
<dbReference type="PROSITE" id="PS50067">
    <property type="entry name" value="KINESIN_MOTOR_2"/>
    <property type="match status" value="1"/>
</dbReference>
<comment type="similarity">
    <text evidence="2">Belongs to the TRAFAC class myosin-kinesin ATPase superfamily. Kinesin family. KIN-14 subfamily.</text>
</comment>
<comment type="caution">
    <text evidence="14">The sequence shown here is derived from an EMBL/GenBank/DDBJ whole genome shotgun (WGS) entry which is preliminary data.</text>
</comment>
<dbReference type="GO" id="GO:0005524">
    <property type="term" value="F:ATP binding"/>
    <property type="evidence" value="ECO:0007669"/>
    <property type="project" value="UniProtKB-UniRule"/>
</dbReference>
<dbReference type="GO" id="GO:0008017">
    <property type="term" value="F:microtubule binding"/>
    <property type="evidence" value="ECO:0007669"/>
    <property type="project" value="InterPro"/>
</dbReference>
<dbReference type="FunFam" id="3.40.850.10:FF:000065">
    <property type="entry name" value="Kinesin-like protein"/>
    <property type="match status" value="1"/>
</dbReference>
<dbReference type="InterPro" id="IPR019821">
    <property type="entry name" value="Kinesin_motor_CS"/>
</dbReference>
<dbReference type="Proteomes" id="UP000242525">
    <property type="component" value="Unassembled WGS sequence"/>
</dbReference>
<keyword evidence="8 10" id="KW-0505">Motor protein</keyword>
<dbReference type="GO" id="GO:0005874">
    <property type="term" value="C:microtubule"/>
    <property type="evidence" value="ECO:0007669"/>
    <property type="project" value="UniProtKB-KW"/>
</dbReference>
<proteinExistence type="inferred from homology"/>
<evidence type="ECO:0000256" key="4">
    <source>
        <dbReference type="ARBA" id="ARBA00022701"/>
    </source>
</evidence>
<keyword evidence="3" id="KW-0963">Cytoplasm</keyword>
<dbReference type="CDD" id="cd01366">
    <property type="entry name" value="KISc_C_terminal"/>
    <property type="match status" value="1"/>
</dbReference>
<feature type="domain" description="Kinesin motor" evidence="13">
    <location>
        <begin position="417"/>
        <end position="749"/>
    </location>
</feature>
<evidence type="ECO:0000256" key="9">
    <source>
        <dbReference type="ARBA" id="ARBA00023212"/>
    </source>
</evidence>
<dbReference type="PROSITE" id="PS00411">
    <property type="entry name" value="KINESIN_MOTOR_1"/>
    <property type="match status" value="1"/>
</dbReference>
<dbReference type="InterPro" id="IPR036961">
    <property type="entry name" value="Kinesin_motor_dom_sf"/>
</dbReference>
<keyword evidence="6 10" id="KW-0067">ATP-binding</keyword>
<evidence type="ECO:0000256" key="11">
    <source>
        <dbReference type="RuleBase" id="RU000394"/>
    </source>
</evidence>
<gene>
    <name evidence="14" type="ORF">BN980_GECA09s04014g</name>
</gene>
<evidence type="ECO:0000256" key="8">
    <source>
        <dbReference type="ARBA" id="ARBA00023175"/>
    </source>
</evidence>
<evidence type="ECO:0000256" key="6">
    <source>
        <dbReference type="ARBA" id="ARBA00022840"/>
    </source>
</evidence>
<keyword evidence="4 11" id="KW-0493">Microtubule</keyword>
<keyword evidence="7" id="KW-0175">Coiled coil</keyword>
<comment type="subcellular location">
    <subcellularLocation>
        <location evidence="1">Cytoplasm</location>
        <location evidence="1">Cytoskeleton</location>
    </subcellularLocation>
</comment>
<feature type="region of interest" description="Disordered" evidence="12">
    <location>
        <begin position="1"/>
        <end position="46"/>
    </location>
</feature>
<keyword evidence="5 10" id="KW-0547">Nucleotide-binding</keyword>
<evidence type="ECO:0000256" key="3">
    <source>
        <dbReference type="ARBA" id="ARBA00022490"/>
    </source>
</evidence>
<dbReference type="OrthoDB" id="3176171at2759"/>
<evidence type="ECO:0000256" key="1">
    <source>
        <dbReference type="ARBA" id="ARBA00004245"/>
    </source>
</evidence>
<feature type="binding site" evidence="10">
    <location>
        <begin position="505"/>
        <end position="512"/>
    </location>
    <ligand>
        <name>ATP</name>
        <dbReference type="ChEBI" id="CHEBI:30616"/>
    </ligand>
</feature>
<dbReference type="Gene3D" id="3.40.850.10">
    <property type="entry name" value="Kinesin motor domain"/>
    <property type="match status" value="1"/>
</dbReference>
<dbReference type="GO" id="GO:0008569">
    <property type="term" value="F:minus-end-directed microtubule motor activity"/>
    <property type="evidence" value="ECO:0007669"/>
    <property type="project" value="UniProtKB-ARBA"/>
</dbReference>
<dbReference type="GO" id="GO:0007018">
    <property type="term" value="P:microtubule-based movement"/>
    <property type="evidence" value="ECO:0007669"/>
    <property type="project" value="InterPro"/>
</dbReference>
<reference evidence="14" key="1">
    <citation type="submission" date="2014-03" db="EMBL/GenBank/DDBJ databases">
        <authorList>
            <person name="Casaregola S."/>
        </authorList>
    </citation>
    <scope>NUCLEOTIDE SEQUENCE [LARGE SCALE GENOMIC DNA]</scope>
    <source>
        <strain evidence="14">CLIB 918</strain>
    </source>
</reference>
<evidence type="ECO:0000256" key="7">
    <source>
        <dbReference type="ARBA" id="ARBA00023054"/>
    </source>
</evidence>
<organism evidence="14 15">
    <name type="scientific">Geotrichum candidum</name>
    <name type="common">Oospora lactis</name>
    <name type="synonym">Dipodascus geotrichum</name>
    <dbReference type="NCBI Taxonomy" id="1173061"/>
    <lineage>
        <taxon>Eukaryota</taxon>
        <taxon>Fungi</taxon>
        <taxon>Dikarya</taxon>
        <taxon>Ascomycota</taxon>
        <taxon>Saccharomycotina</taxon>
        <taxon>Dipodascomycetes</taxon>
        <taxon>Dipodascales</taxon>
        <taxon>Dipodascaceae</taxon>
        <taxon>Geotrichum</taxon>
    </lineage>
</organism>
<dbReference type="AlphaFoldDB" id="A0A0J9XCM1"/>
<evidence type="ECO:0000259" key="13">
    <source>
        <dbReference type="PROSITE" id="PS50067"/>
    </source>
</evidence>
<dbReference type="PANTHER" id="PTHR47972:SF45">
    <property type="entry name" value="PROTEIN CLARET SEGREGATIONAL"/>
    <property type="match status" value="1"/>
</dbReference>
<evidence type="ECO:0000256" key="5">
    <source>
        <dbReference type="ARBA" id="ARBA00022741"/>
    </source>
</evidence>
<keyword evidence="15" id="KW-1185">Reference proteome</keyword>
<dbReference type="PRINTS" id="PR00380">
    <property type="entry name" value="KINESINHEAVY"/>
</dbReference>
<dbReference type="SUPFAM" id="SSF52540">
    <property type="entry name" value="P-loop containing nucleoside triphosphate hydrolases"/>
    <property type="match status" value="1"/>
</dbReference>
<dbReference type="STRING" id="1173061.A0A0J9XCM1"/>
<feature type="compositionally biased region" description="Polar residues" evidence="12">
    <location>
        <begin position="287"/>
        <end position="297"/>
    </location>
</feature>
<feature type="compositionally biased region" description="Polar residues" evidence="12">
    <location>
        <begin position="83"/>
        <end position="97"/>
    </location>
</feature>
<feature type="region of interest" description="Disordered" evidence="12">
    <location>
        <begin position="280"/>
        <end position="311"/>
    </location>
</feature>
<dbReference type="InterPro" id="IPR027417">
    <property type="entry name" value="P-loop_NTPase"/>
</dbReference>
<evidence type="ECO:0000256" key="2">
    <source>
        <dbReference type="ARBA" id="ARBA00010899"/>
    </source>
</evidence>
<dbReference type="SMART" id="SM00129">
    <property type="entry name" value="KISc"/>
    <property type="match status" value="1"/>
</dbReference>
<sequence length="759" mass="85370">MPNSDSSAGNDDSQQQSAKPSRNAARTSSLSTLIGNSNNNSSGIPRSILSTTPNSILNAKRGAPVASSLPLLKKRTLILSRPGIQTSRIKQKTTGGISSKPAAVTKTENAVKPPAKGKEDSDNDNNNNINNKVDSGKDFDKSWMMAQDIIKLHKERETQYTQQIMTLNTEKSQLEQSKQELQQTVSQLERKTHEMELQISDLKHNAQLNGEKHNYTIELHMKDLVHKHEVEMNDLERRYKEELDLAVKDIKREAKEVVEREQESFLSKLDTKEKEFQKRLQQEQEASRTSLESANRLNNERESSWKNQQAQFEKEVKRLETDNQNWDSKFSALQNEMKIMKADLSKHQTDAATGFSRYESEIRQLQHQVKEKDENLADLKNQLAISKAEEELAKEKLFLAETVRRKLHNQLQELKGNIRVFCRVRPLLEDEASPVDIVYPDINAEGQQLQIVSNNGDSDSTTRIHSFSFDKVFDPSAPNQTVFEEVSHLVQSALDGFNVCIFAYGQTGSGKTFTMSSSKTGVIPLAVSQIFNTAERLKELNWEYKFQGEFLEIYNERIIDLLKPQDDLENNTVKYEIRHDTAARSTTVTGLTSTPLSTPAQANEVLERAARNRSVAATLANERSSRSHSVFILRLVGRNSETGETRTGVLNLIDLAGSERLAHSQAVGDRLKETQAINRSLSSLGDVICALGNSNALHIPYRNSKLTYLLQYSLSGNSKTLMLVNVSPLQAHVNESINSLRFATKVNNTHVGSAKRLQQ</sequence>
<dbReference type="PANTHER" id="PTHR47972">
    <property type="entry name" value="KINESIN-LIKE PROTEIN KLP-3"/>
    <property type="match status" value="1"/>
</dbReference>
<dbReference type="Pfam" id="PF00225">
    <property type="entry name" value="Kinesin"/>
    <property type="match status" value="1"/>
</dbReference>
<dbReference type="InterPro" id="IPR001752">
    <property type="entry name" value="Kinesin_motor_dom"/>
</dbReference>
<keyword evidence="9" id="KW-0206">Cytoskeleton</keyword>